<feature type="coiled-coil region" evidence="1">
    <location>
        <begin position="234"/>
        <end position="261"/>
    </location>
</feature>
<proteinExistence type="predicted"/>
<comment type="caution">
    <text evidence="2">The sequence shown here is derived from an EMBL/GenBank/DDBJ whole genome shotgun (WGS) entry which is preliminary data.</text>
</comment>
<dbReference type="EMBL" id="LAZR01002308">
    <property type="protein sequence ID" value="KKN31696.1"/>
    <property type="molecule type" value="Genomic_DNA"/>
</dbReference>
<gene>
    <name evidence="2" type="ORF">LCGC14_0821190</name>
</gene>
<name>A0A0F9S3L9_9ZZZZ</name>
<evidence type="ECO:0000256" key="1">
    <source>
        <dbReference type="SAM" id="Coils"/>
    </source>
</evidence>
<keyword evidence="1" id="KW-0175">Coiled coil</keyword>
<protein>
    <submittedName>
        <fullName evidence="2">Uncharacterized protein</fullName>
    </submittedName>
</protein>
<reference evidence="2" key="1">
    <citation type="journal article" date="2015" name="Nature">
        <title>Complex archaea that bridge the gap between prokaryotes and eukaryotes.</title>
        <authorList>
            <person name="Spang A."/>
            <person name="Saw J.H."/>
            <person name="Jorgensen S.L."/>
            <person name="Zaremba-Niedzwiedzka K."/>
            <person name="Martijn J."/>
            <person name="Lind A.E."/>
            <person name="van Eijk R."/>
            <person name="Schleper C."/>
            <person name="Guy L."/>
            <person name="Ettema T.J."/>
        </authorList>
    </citation>
    <scope>NUCLEOTIDE SEQUENCE</scope>
</reference>
<dbReference type="AlphaFoldDB" id="A0A0F9S3L9"/>
<evidence type="ECO:0000313" key="2">
    <source>
        <dbReference type="EMBL" id="KKN31696.1"/>
    </source>
</evidence>
<accession>A0A0F9S3L9</accession>
<sequence>MDILTRKFRNVFYDFIIYSQAEAENVGIDYVHWREAGSGGWALSDDGYVGECLDILGPYTARNGATARFMIFSYGKVFDYPSTKLNFLERKATKSYSCTSTKDWAAREVKNRRGQRFITAYVMNFMAGTPIDWKKLGLIYRTDQKKPDKTAKYLFRQEAFKEMIQQKMIEVFKGKNISEDDVIEMFRDALTMAKANKDAKEMRMVAEDFRDMFDMNPKELPKGSEVPYDPDDIVDEIQADIDKAQLELGQKKIEAGETKEE</sequence>
<organism evidence="2">
    <name type="scientific">marine sediment metagenome</name>
    <dbReference type="NCBI Taxonomy" id="412755"/>
    <lineage>
        <taxon>unclassified sequences</taxon>
        <taxon>metagenomes</taxon>
        <taxon>ecological metagenomes</taxon>
    </lineage>
</organism>